<feature type="binding site" evidence="6">
    <location>
        <position position="446"/>
    </location>
    <ligand>
        <name>ATP</name>
        <dbReference type="ChEBI" id="CHEBI:30616"/>
    </ligand>
</feature>
<dbReference type="InterPro" id="IPR057597">
    <property type="entry name" value="ALE2_N"/>
</dbReference>
<dbReference type="Gene3D" id="1.10.510.10">
    <property type="entry name" value="Transferase(Phosphotransferase) domain 1"/>
    <property type="match status" value="1"/>
</dbReference>
<keyword evidence="4" id="KW-0418">Kinase</keyword>
<organism evidence="10 11">
    <name type="scientific">Carpinus fangiana</name>
    <dbReference type="NCBI Taxonomy" id="176857"/>
    <lineage>
        <taxon>Eukaryota</taxon>
        <taxon>Viridiplantae</taxon>
        <taxon>Streptophyta</taxon>
        <taxon>Embryophyta</taxon>
        <taxon>Tracheophyta</taxon>
        <taxon>Spermatophyta</taxon>
        <taxon>Magnoliopsida</taxon>
        <taxon>eudicotyledons</taxon>
        <taxon>Gunneridae</taxon>
        <taxon>Pentapetalae</taxon>
        <taxon>rosids</taxon>
        <taxon>fabids</taxon>
        <taxon>Fagales</taxon>
        <taxon>Betulaceae</taxon>
        <taxon>Carpinus</taxon>
    </lineage>
</organism>
<dbReference type="EMBL" id="CM017322">
    <property type="protein sequence ID" value="KAE8009341.1"/>
    <property type="molecule type" value="Genomic_DNA"/>
</dbReference>
<evidence type="ECO:0000313" key="11">
    <source>
        <dbReference type="Proteomes" id="UP000327013"/>
    </source>
</evidence>
<keyword evidence="8" id="KW-1133">Transmembrane helix</keyword>
<dbReference type="GO" id="GO:0004674">
    <property type="term" value="F:protein serine/threonine kinase activity"/>
    <property type="evidence" value="ECO:0007669"/>
    <property type="project" value="UniProtKB-KW"/>
</dbReference>
<sequence>MLILQCDLAVDFIESHRSEEAILRSSAASVMSVRAVSVTAGVLEMLRWLLRKRLRLLVLFYVIYITDADVSNDHLEAPLISPTSAPLTAPAIPDLPLPADLPMFHKPRHKHFSPRGAPTTALSPAHPPFYGTLLTPGHPPTSSGLSKPLMKRSVLASPIASFKNIAPTQSSPGALPSGLAQPPLSPSVSDCCKPDMILKQETQGCHCVYPIKLDLLLLNVSQNWNLFLQELAPQLRLKNSQIQLINFYVLSLSMLNISMDIVPYTGISFSASDASVIKSVLDMHKVHLNPTLVGDYRLLNFTWFQPPPPSPAPLVATSPVEAPPYHSPTATSLGASNKERHSNLTVILGIGAAIMFIAIVCVVIICLCAFRQGKTKASLVETEKPRTVGAVPSVGSLSHPTSTRFLAYEELKEATNNFESASILGEGGFGRVYKGVLSDGTAVAIKRLTSGGQQGDKEFLVEVEMLSRLHHRNLVKLVGYYSNRDSSQNLLCYELVPNGSLEAWLHGPLGVNCPLDWDTRMKIALDAARGLAYLHEDSQPCVIHRDFKASNILLENNFNAKVADFGLAKQAPEGRVNYLSTRVMGTFGYVAPEYAMTGHLLVKSDVYSYGVVLLELLTGRKPVEMSQPAGQENLVTWARPILRDKDRLEELADSTLGGKYPKEDFVRVCTIAAACVAPEASQRPTMGEVVQSLKMVQRVTEYQDSMLTSSNNRPNLRQSSTTFESDGTSSMFSSGPYSGLSTFDNDNISRTAVFSEDLHEGR</sequence>
<dbReference type="Proteomes" id="UP000327013">
    <property type="component" value="Chromosome 2"/>
</dbReference>
<dbReference type="Pfam" id="PF23180">
    <property type="entry name" value="ALE2_N"/>
    <property type="match status" value="1"/>
</dbReference>
<keyword evidence="3 6" id="KW-0547">Nucleotide-binding</keyword>
<dbReference type="Pfam" id="PF07714">
    <property type="entry name" value="PK_Tyr_Ser-Thr"/>
    <property type="match status" value="1"/>
</dbReference>
<evidence type="ECO:0000256" key="6">
    <source>
        <dbReference type="PROSITE-ProRule" id="PRU10141"/>
    </source>
</evidence>
<dbReference type="InterPro" id="IPR001245">
    <property type="entry name" value="Ser-Thr/Tyr_kinase_cat_dom"/>
</dbReference>
<keyword evidence="5 6" id="KW-0067">ATP-binding</keyword>
<evidence type="ECO:0000256" key="7">
    <source>
        <dbReference type="SAM" id="MobiDB-lite"/>
    </source>
</evidence>
<dbReference type="OrthoDB" id="1896970at2759"/>
<dbReference type="AlphaFoldDB" id="A0A5N6QQA7"/>
<dbReference type="CDD" id="cd14066">
    <property type="entry name" value="STKc_IRAK"/>
    <property type="match status" value="1"/>
</dbReference>
<evidence type="ECO:0000256" key="1">
    <source>
        <dbReference type="ARBA" id="ARBA00022527"/>
    </source>
</evidence>
<dbReference type="PROSITE" id="PS00107">
    <property type="entry name" value="PROTEIN_KINASE_ATP"/>
    <property type="match status" value="1"/>
</dbReference>
<evidence type="ECO:0000256" key="8">
    <source>
        <dbReference type="SAM" id="Phobius"/>
    </source>
</evidence>
<keyword evidence="11" id="KW-1185">Reference proteome</keyword>
<keyword evidence="8" id="KW-0812">Transmembrane</keyword>
<proteinExistence type="predicted"/>
<protein>
    <recommendedName>
        <fullName evidence="9">Protein kinase domain-containing protein</fullName>
    </recommendedName>
</protein>
<accession>A0A5N6QQA7</accession>
<dbReference type="Gene3D" id="3.30.200.20">
    <property type="entry name" value="Phosphorylase Kinase, domain 1"/>
    <property type="match status" value="1"/>
</dbReference>
<dbReference type="InterPro" id="IPR000719">
    <property type="entry name" value="Prot_kinase_dom"/>
</dbReference>
<dbReference type="PROSITE" id="PS50011">
    <property type="entry name" value="PROTEIN_KINASE_DOM"/>
    <property type="match status" value="1"/>
</dbReference>
<dbReference type="SUPFAM" id="SSF56112">
    <property type="entry name" value="Protein kinase-like (PK-like)"/>
    <property type="match status" value="1"/>
</dbReference>
<keyword evidence="2" id="KW-0808">Transferase</keyword>
<dbReference type="InterPro" id="IPR017441">
    <property type="entry name" value="Protein_kinase_ATP_BS"/>
</dbReference>
<evidence type="ECO:0000256" key="3">
    <source>
        <dbReference type="ARBA" id="ARBA00022741"/>
    </source>
</evidence>
<keyword evidence="8" id="KW-0472">Membrane</keyword>
<dbReference type="PANTHER" id="PTHR47989">
    <property type="entry name" value="OS01G0750732 PROTEIN"/>
    <property type="match status" value="1"/>
</dbReference>
<dbReference type="FunFam" id="3.30.200.20:FF:000299">
    <property type="entry name" value="Receptor-like serine/threonine-protein kinase ALE2"/>
    <property type="match status" value="1"/>
</dbReference>
<dbReference type="PANTHER" id="PTHR47989:SF25">
    <property type="entry name" value="PROLINE-RICH RECEPTOR-LIKE PROTEIN KINASE PERK3"/>
    <property type="match status" value="1"/>
</dbReference>
<dbReference type="InterPro" id="IPR011009">
    <property type="entry name" value="Kinase-like_dom_sf"/>
</dbReference>
<feature type="domain" description="Protein kinase" evidence="9">
    <location>
        <begin position="418"/>
        <end position="696"/>
    </location>
</feature>
<evidence type="ECO:0000256" key="4">
    <source>
        <dbReference type="ARBA" id="ARBA00022777"/>
    </source>
</evidence>
<reference evidence="10 11" key="1">
    <citation type="submission" date="2019-06" db="EMBL/GenBank/DDBJ databases">
        <title>A chromosomal-level reference genome of Carpinus fangiana (Coryloideae, Betulaceae).</title>
        <authorList>
            <person name="Yang X."/>
            <person name="Wang Z."/>
            <person name="Zhang L."/>
            <person name="Hao G."/>
            <person name="Liu J."/>
            <person name="Yang Y."/>
        </authorList>
    </citation>
    <scope>NUCLEOTIDE SEQUENCE [LARGE SCALE GENOMIC DNA]</scope>
    <source>
        <strain evidence="10">Cfa_2016G</strain>
        <tissue evidence="10">Leaf</tissue>
    </source>
</reference>
<dbReference type="FunFam" id="1.10.510.10:FF:000051">
    <property type="entry name" value="Receptor-like serine/threonine-protein kinase ALE2"/>
    <property type="match status" value="1"/>
</dbReference>
<name>A0A5N6QQA7_9ROSI</name>
<evidence type="ECO:0000259" key="9">
    <source>
        <dbReference type="PROSITE" id="PS50011"/>
    </source>
</evidence>
<keyword evidence="1" id="KW-0723">Serine/threonine-protein kinase</keyword>
<feature type="region of interest" description="Disordered" evidence="7">
    <location>
        <begin position="705"/>
        <end position="731"/>
    </location>
</feature>
<gene>
    <name evidence="10" type="ORF">FH972_005782</name>
</gene>
<dbReference type="InterPro" id="IPR008271">
    <property type="entry name" value="Ser/Thr_kinase_AS"/>
</dbReference>
<evidence type="ECO:0000256" key="5">
    <source>
        <dbReference type="ARBA" id="ARBA00022840"/>
    </source>
</evidence>
<dbReference type="PROSITE" id="PS00108">
    <property type="entry name" value="PROTEIN_KINASE_ST"/>
    <property type="match status" value="1"/>
</dbReference>
<evidence type="ECO:0000313" key="10">
    <source>
        <dbReference type="EMBL" id="KAE8009341.1"/>
    </source>
</evidence>
<feature type="transmembrane region" description="Helical" evidence="8">
    <location>
        <begin position="346"/>
        <end position="370"/>
    </location>
</feature>
<evidence type="ECO:0000256" key="2">
    <source>
        <dbReference type="ARBA" id="ARBA00022679"/>
    </source>
</evidence>
<dbReference type="GO" id="GO:0005524">
    <property type="term" value="F:ATP binding"/>
    <property type="evidence" value="ECO:0007669"/>
    <property type="project" value="UniProtKB-UniRule"/>
</dbReference>